<dbReference type="AlphaFoldDB" id="A0A939T5X1"/>
<protein>
    <submittedName>
        <fullName evidence="1">Uncharacterized protein</fullName>
    </submittedName>
</protein>
<evidence type="ECO:0000313" key="1">
    <source>
        <dbReference type="EMBL" id="MBO2450054.1"/>
    </source>
</evidence>
<gene>
    <name evidence="1" type="ORF">J4573_23325</name>
</gene>
<evidence type="ECO:0000313" key="2">
    <source>
        <dbReference type="Proteomes" id="UP000669179"/>
    </source>
</evidence>
<keyword evidence="2" id="KW-1185">Reference proteome</keyword>
<organism evidence="1 2">
    <name type="scientific">Actinomadura barringtoniae</name>
    <dbReference type="NCBI Taxonomy" id="1427535"/>
    <lineage>
        <taxon>Bacteria</taxon>
        <taxon>Bacillati</taxon>
        <taxon>Actinomycetota</taxon>
        <taxon>Actinomycetes</taxon>
        <taxon>Streptosporangiales</taxon>
        <taxon>Thermomonosporaceae</taxon>
        <taxon>Actinomadura</taxon>
    </lineage>
</organism>
<proteinExistence type="predicted"/>
<dbReference type="Proteomes" id="UP000669179">
    <property type="component" value="Unassembled WGS sequence"/>
</dbReference>
<dbReference type="EMBL" id="JAGEOJ010000009">
    <property type="protein sequence ID" value="MBO2450054.1"/>
    <property type="molecule type" value="Genomic_DNA"/>
</dbReference>
<dbReference type="RefSeq" id="WP_208257926.1">
    <property type="nucleotide sequence ID" value="NZ_JAGEOJ010000009.1"/>
</dbReference>
<accession>A0A939T5X1</accession>
<name>A0A939T5X1_9ACTN</name>
<comment type="caution">
    <text evidence="1">The sequence shown here is derived from an EMBL/GenBank/DDBJ whole genome shotgun (WGS) entry which is preliminary data.</text>
</comment>
<sequence>MNHVPRFWSAAYGPDRSPITRFLARRALAVRAFVYDLATADHQPFASL</sequence>
<reference evidence="1" key="1">
    <citation type="submission" date="2021-03" db="EMBL/GenBank/DDBJ databases">
        <authorList>
            <person name="Kanchanasin P."/>
            <person name="Saeng-In P."/>
            <person name="Phongsopitanun W."/>
            <person name="Yuki M."/>
            <person name="Kudo T."/>
            <person name="Ohkuma M."/>
            <person name="Tanasupawat S."/>
        </authorList>
    </citation>
    <scope>NUCLEOTIDE SEQUENCE</scope>
    <source>
        <strain evidence="1">GKU 128</strain>
    </source>
</reference>